<dbReference type="EMBL" id="OY731398">
    <property type="protein sequence ID" value="CAJ1908729.1"/>
    <property type="molecule type" value="Genomic_DNA"/>
</dbReference>
<evidence type="ECO:0000313" key="11">
    <source>
        <dbReference type="EMBL" id="CAJ1908729.1"/>
    </source>
</evidence>
<dbReference type="InterPro" id="IPR001932">
    <property type="entry name" value="PPM-type_phosphatase-like_dom"/>
</dbReference>
<protein>
    <recommendedName>
        <fullName evidence="3">protein-serine/threonine phosphatase</fullName>
        <ecNumber evidence="3">3.1.3.16</ecNumber>
    </recommendedName>
</protein>
<evidence type="ECO:0000256" key="7">
    <source>
        <dbReference type="ARBA" id="ARBA00022912"/>
    </source>
</evidence>
<dbReference type="Gene3D" id="3.60.40.10">
    <property type="entry name" value="PPM-type phosphatase domain"/>
    <property type="match status" value="1"/>
</dbReference>
<dbReference type="GO" id="GO:0004722">
    <property type="term" value="F:protein serine/threonine phosphatase activity"/>
    <property type="evidence" value="ECO:0007669"/>
    <property type="project" value="UniProtKB-EC"/>
</dbReference>
<keyword evidence="6" id="KW-0460">Magnesium</keyword>
<keyword evidence="8" id="KW-0464">Manganese</keyword>
<evidence type="ECO:0000259" key="10">
    <source>
        <dbReference type="PROSITE" id="PS51746"/>
    </source>
</evidence>
<comment type="similarity">
    <text evidence="9">Belongs to the PP2C family.</text>
</comment>
<proteinExistence type="inferred from homology"/>
<comment type="cofactor">
    <cofactor evidence="2">
        <name>Mg(2+)</name>
        <dbReference type="ChEBI" id="CHEBI:18420"/>
    </cofactor>
</comment>
<dbReference type="GO" id="GO:0046872">
    <property type="term" value="F:metal ion binding"/>
    <property type="evidence" value="ECO:0007669"/>
    <property type="project" value="UniProtKB-KW"/>
</dbReference>
<dbReference type="InterPro" id="IPR036457">
    <property type="entry name" value="PPM-type-like_dom_sf"/>
</dbReference>
<evidence type="ECO:0000256" key="9">
    <source>
        <dbReference type="RuleBase" id="RU003465"/>
    </source>
</evidence>
<reference evidence="11" key="1">
    <citation type="submission" date="2023-10" db="EMBL/GenBank/DDBJ databases">
        <authorList>
            <person name="Domelevo Entfellner J.-B."/>
        </authorList>
    </citation>
    <scope>NUCLEOTIDE SEQUENCE</scope>
</reference>
<feature type="domain" description="PPM-type phosphatase" evidence="10">
    <location>
        <begin position="45"/>
        <end position="355"/>
    </location>
</feature>
<evidence type="ECO:0000313" key="12">
    <source>
        <dbReference type="Proteomes" id="UP001189624"/>
    </source>
</evidence>
<dbReference type="Proteomes" id="UP001189624">
    <property type="component" value="Chromosome 1"/>
</dbReference>
<keyword evidence="7 9" id="KW-0904">Protein phosphatase</keyword>
<sequence>MPSWYENMFYWCMNARSPPETSDDEEEELGVGNALAWSKDLEKHYCGELSYAVCQANQFIEDYSHVEIGKNVILVGIYDGHGGPQTANFIRDHLIDNLLAIYGSFMWNLVTVSIEDKRTIDEATMRETISAVEDEFLSYVRVNYNVSPQILKVGSCCLVGVIWNGVLQIANLGDSRAIVGSVSRCNKLSVEQLTVDHNVNRDEIRQEVRDLHPNDPDIVSVSRGAWRIEGVIQVSRSIGDVYLKNPVVPEDPLFPKPRFGKAVVSAEPALLSRVLHRHDKFLIFASDGLWQYLSNEQAAEIVHLSPRDGVAKKLVRAALKAAAKAMKVTYQALLNADLAGRRVYHDDITVIVVFLDHRFVHRRDTDMTELSIKGILSVSESHLLVITNADIGLEGHVKVKVINLRMVGIRAKIGRSNEAPFEREIMAMERQTQQFNGQAKT</sequence>
<organism evidence="11 12">
    <name type="scientific">Sphenostylis stenocarpa</name>
    <dbReference type="NCBI Taxonomy" id="92480"/>
    <lineage>
        <taxon>Eukaryota</taxon>
        <taxon>Viridiplantae</taxon>
        <taxon>Streptophyta</taxon>
        <taxon>Embryophyta</taxon>
        <taxon>Tracheophyta</taxon>
        <taxon>Spermatophyta</taxon>
        <taxon>Magnoliopsida</taxon>
        <taxon>eudicotyledons</taxon>
        <taxon>Gunneridae</taxon>
        <taxon>Pentapetalae</taxon>
        <taxon>rosids</taxon>
        <taxon>fabids</taxon>
        <taxon>Fabales</taxon>
        <taxon>Fabaceae</taxon>
        <taxon>Papilionoideae</taxon>
        <taxon>50 kb inversion clade</taxon>
        <taxon>NPAAA clade</taxon>
        <taxon>indigoferoid/millettioid clade</taxon>
        <taxon>Phaseoleae</taxon>
        <taxon>Sphenostylis</taxon>
    </lineage>
</organism>
<dbReference type="Gramene" id="rna-AYBTSS11_LOCUS3379">
    <property type="protein sequence ID" value="CAJ1908729.1"/>
    <property type="gene ID" value="gene-AYBTSS11_LOCUS3379"/>
</dbReference>
<dbReference type="SMART" id="SM00332">
    <property type="entry name" value="PP2Cc"/>
    <property type="match status" value="1"/>
</dbReference>
<dbReference type="SUPFAM" id="SSF81606">
    <property type="entry name" value="PP2C-like"/>
    <property type="match status" value="1"/>
</dbReference>
<evidence type="ECO:0000256" key="6">
    <source>
        <dbReference type="ARBA" id="ARBA00022842"/>
    </source>
</evidence>
<dbReference type="EC" id="3.1.3.16" evidence="3"/>
<evidence type="ECO:0000256" key="2">
    <source>
        <dbReference type="ARBA" id="ARBA00001946"/>
    </source>
</evidence>
<dbReference type="InterPro" id="IPR000222">
    <property type="entry name" value="PP2C_BS"/>
</dbReference>
<dbReference type="CDD" id="cd00143">
    <property type="entry name" value="PP2Cc"/>
    <property type="match status" value="1"/>
</dbReference>
<dbReference type="Pfam" id="PF00481">
    <property type="entry name" value="PP2C"/>
    <property type="match status" value="1"/>
</dbReference>
<accession>A0AA86V378</accession>
<dbReference type="AlphaFoldDB" id="A0AA86V378"/>
<evidence type="ECO:0000256" key="3">
    <source>
        <dbReference type="ARBA" id="ARBA00013081"/>
    </source>
</evidence>
<evidence type="ECO:0000256" key="8">
    <source>
        <dbReference type="ARBA" id="ARBA00023211"/>
    </source>
</evidence>
<evidence type="ECO:0000256" key="5">
    <source>
        <dbReference type="ARBA" id="ARBA00022801"/>
    </source>
</evidence>
<keyword evidence="12" id="KW-1185">Reference proteome</keyword>
<evidence type="ECO:0000256" key="4">
    <source>
        <dbReference type="ARBA" id="ARBA00022723"/>
    </source>
</evidence>
<dbReference type="PANTHER" id="PTHR47992">
    <property type="entry name" value="PROTEIN PHOSPHATASE"/>
    <property type="match status" value="1"/>
</dbReference>
<keyword evidence="5 9" id="KW-0378">Hydrolase</keyword>
<dbReference type="PROSITE" id="PS01032">
    <property type="entry name" value="PPM_1"/>
    <property type="match status" value="1"/>
</dbReference>
<gene>
    <name evidence="11" type="ORF">AYBTSS11_LOCUS3379</name>
</gene>
<keyword evidence="4" id="KW-0479">Metal-binding</keyword>
<dbReference type="InterPro" id="IPR015655">
    <property type="entry name" value="PP2C"/>
</dbReference>
<evidence type="ECO:0000256" key="1">
    <source>
        <dbReference type="ARBA" id="ARBA00001936"/>
    </source>
</evidence>
<dbReference type="PROSITE" id="PS51746">
    <property type="entry name" value="PPM_2"/>
    <property type="match status" value="1"/>
</dbReference>
<comment type="cofactor">
    <cofactor evidence="1">
        <name>Mn(2+)</name>
        <dbReference type="ChEBI" id="CHEBI:29035"/>
    </cofactor>
</comment>
<name>A0AA86V378_9FABA</name>